<feature type="transmembrane region" description="Helical" evidence="1">
    <location>
        <begin position="50"/>
        <end position="70"/>
    </location>
</feature>
<feature type="non-terminal residue" evidence="3">
    <location>
        <position position="143"/>
    </location>
</feature>
<evidence type="ECO:0000259" key="2">
    <source>
        <dbReference type="Pfam" id="PF05425"/>
    </source>
</evidence>
<name>A0A383BJ96_9ZZZZ</name>
<evidence type="ECO:0000256" key="1">
    <source>
        <dbReference type="SAM" id="Phobius"/>
    </source>
</evidence>
<dbReference type="Pfam" id="PF05425">
    <property type="entry name" value="CopD"/>
    <property type="match status" value="1"/>
</dbReference>
<feature type="transmembrane region" description="Helical" evidence="1">
    <location>
        <begin position="6"/>
        <end position="29"/>
    </location>
</feature>
<sequence>MTPFIILIHIIAAAVWTGGHLVLAIGFLPKALKNQDPAIIDFFESSFERIGIPALFLQVITGFYLVHYYASDVSQWLNLDMHIGRVFMVKLSCLLVTILLAAHARFRVIPNLDKDNLRYLAAHIIAVTIVSVVFVIAGLNFRT</sequence>
<dbReference type="GO" id="GO:0016020">
    <property type="term" value="C:membrane"/>
    <property type="evidence" value="ECO:0007669"/>
    <property type="project" value="InterPro"/>
</dbReference>
<dbReference type="EMBL" id="UINC01200838">
    <property type="protein sequence ID" value="SVE19900.1"/>
    <property type="molecule type" value="Genomic_DNA"/>
</dbReference>
<reference evidence="3" key="1">
    <citation type="submission" date="2018-05" db="EMBL/GenBank/DDBJ databases">
        <authorList>
            <person name="Lanie J.A."/>
            <person name="Ng W.-L."/>
            <person name="Kazmierczak K.M."/>
            <person name="Andrzejewski T.M."/>
            <person name="Davidsen T.M."/>
            <person name="Wayne K.J."/>
            <person name="Tettelin H."/>
            <person name="Glass J.I."/>
            <person name="Rusch D."/>
            <person name="Podicherti R."/>
            <person name="Tsui H.-C.T."/>
            <person name="Winkler M.E."/>
        </authorList>
    </citation>
    <scope>NUCLEOTIDE SEQUENCE</scope>
</reference>
<protein>
    <recommendedName>
        <fullName evidence="2">Copper resistance protein D domain-containing protein</fullName>
    </recommendedName>
</protein>
<gene>
    <name evidence="3" type="ORF">METZ01_LOCUS472754</name>
</gene>
<keyword evidence="1" id="KW-0472">Membrane</keyword>
<keyword evidence="1" id="KW-0812">Transmembrane</keyword>
<dbReference type="AlphaFoldDB" id="A0A383BJ96"/>
<keyword evidence="1" id="KW-1133">Transmembrane helix</keyword>
<feature type="transmembrane region" description="Helical" evidence="1">
    <location>
        <begin position="116"/>
        <end position="139"/>
    </location>
</feature>
<accession>A0A383BJ96</accession>
<organism evidence="3">
    <name type="scientific">marine metagenome</name>
    <dbReference type="NCBI Taxonomy" id="408172"/>
    <lineage>
        <taxon>unclassified sequences</taxon>
        <taxon>metagenomes</taxon>
        <taxon>ecological metagenomes</taxon>
    </lineage>
</organism>
<dbReference type="InterPro" id="IPR008457">
    <property type="entry name" value="Cu-R_CopD_dom"/>
</dbReference>
<feature type="domain" description="Copper resistance protein D" evidence="2">
    <location>
        <begin position="46"/>
        <end position="137"/>
    </location>
</feature>
<feature type="transmembrane region" description="Helical" evidence="1">
    <location>
        <begin position="82"/>
        <end position="104"/>
    </location>
</feature>
<proteinExistence type="predicted"/>
<evidence type="ECO:0000313" key="3">
    <source>
        <dbReference type="EMBL" id="SVE19900.1"/>
    </source>
</evidence>